<dbReference type="AlphaFoldDB" id="A0A897N5I3"/>
<comment type="similarity">
    <text evidence="1">Belongs to the universal stress protein A family.</text>
</comment>
<evidence type="ECO:0000256" key="1">
    <source>
        <dbReference type="ARBA" id="ARBA00008791"/>
    </source>
</evidence>
<dbReference type="InterPro" id="IPR014729">
    <property type="entry name" value="Rossmann-like_a/b/a_fold"/>
</dbReference>
<sequence length="147" mass="16102">MYDHILVPTDGSKGTTKSIDHASTIARNSDALVHVLYVIDERLYRAASKDAKSEVIASLEEEGEHAIDDAVTRLEDDGVEIVTEQLRGIPYKSILGYADEEPIDMIVMGTHGRTGRDRIATLGSVTERVVKNADAPVLVVNIDSEQR</sequence>
<dbReference type="RefSeq" id="WP_229112976.1">
    <property type="nucleotide sequence ID" value="NZ_CP064787.1"/>
</dbReference>
<dbReference type="Pfam" id="PF00582">
    <property type="entry name" value="Usp"/>
    <property type="match status" value="1"/>
</dbReference>
<dbReference type="PANTHER" id="PTHR46268">
    <property type="entry name" value="STRESS RESPONSE PROTEIN NHAX"/>
    <property type="match status" value="1"/>
</dbReference>
<dbReference type="CDD" id="cd00293">
    <property type="entry name" value="USP-like"/>
    <property type="match status" value="1"/>
</dbReference>
<protein>
    <submittedName>
        <fullName evidence="3">Nucleotide-binding protein, UspA family</fullName>
    </submittedName>
</protein>
<dbReference type="EMBL" id="CP064787">
    <property type="protein sequence ID" value="QSG06493.1"/>
    <property type="molecule type" value="Genomic_DNA"/>
</dbReference>
<dbReference type="Gene3D" id="3.40.50.620">
    <property type="entry name" value="HUPs"/>
    <property type="match status" value="1"/>
</dbReference>
<evidence type="ECO:0000313" key="4">
    <source>
        <dbReference type="Proteomes" id="UP000663525"/>
    </source>
</evidence>
<dbReference type="GeneID" id="68855730"/>
<dbReference type="InterPro" id="IPR006016">
    <property type="entry name" value="UspA"/>
</dbReference>
<name>A0A897N5I3_9EURY</name>
<organism evidence="3 4">
    <name type="scientific">Halapricum desulfuricans</name>
    <dbReference type="NCBI Taxonomy" id="2841257"/>
    <lineage>
        <taxon>Archaea</taxon>
        <taxon>Methanobacteriati</taxon>
        <taxon>Methanobacteriota</taxon>
        <taxon>Stenosarchaea group</taxon>
        <taxon>Halobacteria</taxon>
        <taxon>Halobacteriales</taxon>
        <taxon>Haloarculaceae</taxon>
        <taxon>Halapricum</taxon>
    </lineage>
</organism>
<dbReference type="PANTHER" id="PTHR46268:SF6">
    <property type="entry name" value="UNIVERSAL STRESS PROTEIN UP12"/>
    <property type="match status" value="1"/>
</dbReference>
<proteinExistence type="inferred from homology"/>
<dbReference type="Proteomes" id="UP000663525">
    <property type="component" value="Chromosome"/>
</dbReference>
<reference evidence="3" key="1">
    <citation type="submission" date="2020-11" db="EMBL/GenBank/DDBJ databases">
        <title>Carbohydrate-dependent, anaerobic sulfur respiration: A novel catabolism in halophilic archaea.</title>
        <authorList>
            <person name="Sorokin D.Y."/>
            <person name="Messina E."/>
            <person name="Smedile F."/>
            <person name="La Cono V."/>
            <person name="Hallsworth J.E."/>
            <person name="Yakimov M.M."/>
        </authorList>
    </citation>
    <scope>NUCLEOTIDE SEQUENCE</scope>
    <source>
        <strain evidence="3">HSR12-1</strain>
    </source>
</reference>
<evidence type="ECO:0000313" key="3">
    <source>
        <dbReference type="EMBL" id="QSG06493.1"/>
    </source>
</evidence>
<feature type="domain" description="UspA" evidence="2">
    <location>
        <begin position="1"/>
        <end position="140"/>
    </location>
</feature>
<dbReference type="PRINTS" id="PR01438">
    <property type="entry name" value="UNVRSLSTRESS"/>
</dbReference>
<accession>A0A897N5I3</accession>
<gene>
    <name evidence="3" type="primary">uspA15</name>
    <name evidence="3" type="ORF">HSR121_2163</name>
</gene>
<evidence type="ECO:0000259" key="2">
    <source>
        <dbReference type="Pfam" id="PF00582"/>
    </source>
</evidence>
<dbReference type="SUPFAM" id="SSF52402">
    <property type="entry name" value="Adenine nucleotide alpha hydrolases-like"/>
    <property type="match status" value="1"/>
</dbReference>
<dbReference type="InterPro" id="IPR006015">
    <property type="entry name" value="Universal_stress_UspA"/>
</dbReference>